<evidence type="ECO:0000256" key="1">
    <source>
        <dbReference type="SAM" id="Phobius"/>
    </source>
</evidence>
<dbReference type="EMBL" id="NZEX01000036">
    <property type="protein sequence ID" value="MAH62536.1"/>
    <property type="molecule type" value="Genomic_DNA"/>
</dbReference>
<dbReference type="InterPro" id="IPR013766">
    <property type="entry name" value="Thioredoxin_domain"/>
</dbReference>
<proteinExistence type="predicted"/>
<dbReference type="CDD" id="cd02947">
    <property type="entry name" value="TRX_family"/>
    <property type="match status" value="1"/>
</dbReference>
<reference evidence="4" key="1">
    <citation type="submission" date="2017-09" db="EMBL/GenBank/DDBJ databases">
        <title>The Reconstruction of 2,631 Draft Metagenome-Assembled Genomes from the Global Oceans.</title>
        <authorList>
            <person name="Tully B.J."/>
            <person name="Graham E.D."/>
            <person name="Heidelberg J.F."/>
        </authorList>
    </citation>
    <scope>NUCLEOTIDE SEQUENCE [LARGE SCALE GENOMIC DNA]</scope>
</reference>
<feature type="domain" description="Thioredoxin" evidence="2">
    <location>
        <begin position="12"/>
        <end position="140"/>
    </location>
</feature>
<evidence type="ECO:0000313" key="3">
    <source>
        <dbReference type="EMBL" id="MAH62536.1"/>
    </source>
</evidence>
<evidence type="ECO:0000313" key="4">
    <source>
        <dbReference type="Proteomes" id="UP000226525"/>
    </source>
</evidence>
<dbReference type="PROSITE" id="PS51352">
    <property type="entry name" value="THIOREDOXIN_2"/>
    <property type="match status" value="1"/>
</dbReference>
<evidence type="ECO:0000259" key="2">
    <source>
        <dbReference type="PROSITE" id="PS51352"/>
    </source>
</evidence>
<dbReference type="SUPFAM" id="SSF52833">
    <property type="entry name" value="Thioredoxin-like"/>
    <property type="match status" value="1"/>
</dbReference>
<dbReference type="InterPro" id="IPR036249">
    <property type="entry name" value="Thioredoxin-like_sf"/>
</dbReference>
<feature type="transmembrane region" description="Helical" evidence="1">
    <location>
        <begin position="7"/>
        <end position="33"/>
    </location>
</feature>
<dbReference type="AlphaFoldDB" id="A0A2D6YH85"/>
<gene>
    <name evidence="3" type="ORF">CMN54_03635</name>
</gene>
<accession>A0A2D6YH85</accession>
<keyword evidence="1" id="KW-0812">Transmembrane</keyword>
<keyword evidence="1" id="KW-1133">Transmembrane helix</keyword>
<dbReference type="Proteomes" id="UP000226525">
    <property type="component" value="Unassembled WGS sequence"/>
</dbReference>
<dbReference type="InterPro" id="IPR012336">
    <property type="entry name" value="Thioredoxin-like_fold"/>
</dbReference>
<keyword evidence="1" id="KW-0472">Membrane</keyword>
<comment type="caution">
    <text evidence="3">The sequence shown here is derived from an EMBL/GenBank/DDBJ whole genome shotgun (WGS) entry which is preliminary data.</text>
</comment>
<protein>
    <submittedName>
        <fullName evidence="3">Thiol reductase thioredoxin</fullName>
    </submittedName>
</protein>
<sequence>MRKPRKLGGYFGSWSSTLLTLLLLMSAGGVWWWQQHFKDEEYDLSRIGNGRPVVVQVHDPTCVVCRQLQRIVDSLQGEFRADVDFLIADLSRPEGQAFANQQQVRSVTLVFFAQDGQRLGKLEGPQEPEFLRKVFGELRSSD</sequence>
<dbReference type="Pfam" id="PF13098">
    <property type="entry name" value="Thioredoxin_2"/>
    <property type="match status" value="1"/>
</dbReference>
<name>A0A2D6YH85_9DELT</name>
<organism evidence="3 4">
    <name type="scientific">SAR324 cluster bacterium</name>
    <dbReference type="NCBI Taxonomy" id="2024889"/>
    <lineage>
        <taxon>Bacteria</taxon>
        <taxon>Deltaproteobacteria</taxon>
        <taxon>SAR324 cluster</taxon>
    </lineage>
</organism>
<dbReference type="Gene3D" id="3.40.30.10">
    <property type="entry name" value="Glutaredoxin"/>
    <property type="match status" value="1"/>
</dbReference>